<evidence type="ECO:0000313" key="2">
    <source>
        <dbReference type="EMBL" id="EAR10438.1"/>
    </source>
</evidence>
<organism evidence="2 3">
    <name type="scientific">Reinekea blandensis MED297</name>
    <dbReference type="NCBI Taxonomy" id="314283"/>
    <lineage>
        <taxon>Bacteria</taxon>
        <taxon>Pseudomonadati</taxon>
        <taxon>Pseudomonadota</taxon>
        <taxon>Gammaproteobacteria</taxon>
        <taxon>Oceanospirillales</taxon>
        <taxon>Saccharospirillaceae</taxon>
        <taxon>Reinekea</taxon>
    </lineage>
</organism>
<accession>A4BBV3</accession>
<dbReference type="GO" id="GO:0016874">
    <property type="term" value="F:ligase activity"/>
    <property type="evidence" value="ECO:0007669"/>
    <property type="project" value="UniProtKB-KW"/>
</dbReference>
<dbReference type="GO" id="GO:0008890">
    <property type="term" value="F:glycine C-acetyltransferase activity"/>
    <property type="evidence" value="ECO:0007669"/>
    <property type="project" value="UniProtKB-EC"/>
</dbReference>
<dbReference type="RefSeq" id="WP_008046666.1">
    <property type="nucleotide sequence ID" value="NZ_CH724153.1"/>
</dbReference>
<keyword evidence="2" id="KW-0808">Transferase</keyword>
<proteinExistence type="predicted"/>
<evidence type="ECO:0000313" key="3">
    <source>
        <dbReference type="Proteomes" id="UP000005953"/>
    </source>
</evidence>
<dbReference type="EC" id="2.3.1.29" evidence="2"/>
<comment type="caution">
    <text evidence="2">The sequence shown here is derived from an EMBL/GenBank/DDBJ whole genome shotgun (WGS) entry which is preliminary data.</text>
</comment>
<feature type="coiled-coil region" evidence="1">
    <location>
        <begin position="1"/>
        <end position="28"/>
    </location>
</feature>
<sequence>MSELQDQLEALEKAIEDAEAEKRAFVKENPNGTGDKKERVRLYGKVEGARKALRDFKRANPQLL</sequence>
<evidence type="ECO:0000256" key="1">
    <source>
        <dbReference type="SAM" id="Coils"/>
    </source>
</evidence>
<keyword evidence="1" id="KW-0175">Coiled coil</keyword>
<reference evidence="2 3" key="1">
    <citation type="submission" date="2006-02" db="EMBL/GenBank/DDBJ databases">
        <authorList>
            <person name="Pinhassi J."/>
            <person name="Pedros-Alio C."/>
            <person name="Ferriera S."/>
            <person name="Johnson J."/>
            <person name="Kravitz S."/>
            <person name="Halpern A."/>
            <person name="Remington K."/>
            <person name="Beeson K."/>
            <person name="Tran B."/>
            <person name="Rogers Y.-H."/>
            <person name="Friedman R."/>
            <person name="Venter J.C."/>
        </authorList>
    </citation>
    <scope>NUCLEOTIDE SEQUENCE [LARGE SCALE GENOMIC DNA]</scope>
    <source>
        <strain evidence="2 3">MED297</strain>
    </source>
</reference>
<dbReference type="Proteomes" id="UP000005953">
    <property type="component" value="Unassembled WGS sequence"/>
</dbReference>
<keyword evidence="3" id="KW-1185">Reference proteome</keyword>
<dbReference type="OrthoDB" id="6198823at2"/>
<dbReference type="AlphaFoldDB" id="A4BBV3"/>
<keyword evidence="2" id="KW-0012">Acyltransferase</keyword>
<gene>
    <name evidence="2" type="ORF">MED297_01415</name>
</gene>
<dbReference type="EMBL" id="AAOE01000004">
    <property type="protein sequence ID" value="EAR10438.1"/>
    <property type="molecule type" value="Genomic_DNA"/>
</dbReference>
<dbReference type="HOGENOM" id="CLU_207285_0_0_6"/>
<name>A4BBV3_9GAMM</name>
<keyword evidence="2" id="KW-0436">Ligase</keyword>
<protein>
    <submittedName>
        <fullName evidence="2">2-amino-3-ketobutyrate coenzyme A ligase</fullName>
        <ecNumber evidence="2">2.3.1.29</ecNumber>
    </submittedName>
</protein>